<dbReference type="InterPro" id="IPR036236">
    <property type="entry name" value="Znf_C2H2_sf"/>
</dbReference>
<dbReference type="AlphaFoldDB" id="A0A5D2YB23"/>
<dbReference type="Pfam" id="PF02892">
    <property type="entry name" value="zf-BED"/>
    <property type="match status" value="1"/>
</dbReference>
<proteinExistence type="predicted"/>
<evidence type="ECO:0000256" key="1">
    <source>
        <dbReference type="ARBA" id="ARBA00022723"/>
    </source>
</evidence>
<keyword evidence="1" id="KW-0479">Metal-binding</keyword>
<accession>A0A5D2YB23</accession>
<gene>
    <name evidence="5" type="ORF">E1A91_A08G183700v1</name>
</gene>
<reference evidence="5 6" key="1">
    <citation type="submission" date="2019-07" db="EMBL/GenBank/DDBJ databases">
        <title>WGS assembly of Gossypium mustelinum.</title>
        <authorList>
            <person name="Chen Z.J."/>
            <person name="Sreedasyam A."/>
            <person name="Ando A."/>
            <person name="Song Q."/>
            <person name="De L."/>
            <person name="Hulse-Kemp A."/>
            <person name="Ding M."/>
            <person name="Ye W."/>
            <person name="Kirkbride R."/>
            <person name="Jenkins J."/>
            <person name="Plott C."/>
            <person name="Lovell J."/>
            <person name="Lin Y.-M."/>
            <person name="Vaughn R."/>
            <person name="Liu B."/>
            <person name="Li W."/>
            <person name="Simpson S."/>
            <person name="Scheffler B."/>
            <person name="Saski C."/>
            <person name="Grover C."/>
            <person name="Hu G."/>
            <person name="Conover J."/>
            <person name="Carlson J."/>
            <person name="Shu S."/>
            <person name="Boston L."/>
            <person name="Williams M."/>
            <person name="Peterson D."/>
            <person name="Mcgee K."/>
            <person name="Jones D."/>
            <person name="Wendel J."/>
            <person name="Stelly D."/>
            <person name="Grimwood J."/>
            <person name="Schmutz J."/>
        </authorList>
    </citation>
    <scope>NUCLEOTIDE SEQUENCE [LARGE SCALE GENOMIC DNA]</scope>
    <source>
        <strain evidence="5">1408120.09</strain>
    </source>
</reference>
<evidence type="ECO:0000256" key="2">
    <source>
        <dbReference type="ARBA" id="ARBA00022771"/>
    </source>
</evidence>
<dbReference type="GO" id="GO:0008270">
    <property type="term" value="F:zinc ion binding"/>
    <property type="evidence" value="ECO:0007669"/>
    <property type="project" value="UniProtKB-KW"/>
</dbReference>
<dbReference type="InterPro" id="IPR003656">
    <property type="entry name" value="Znf_BED"/>
</dbReference>
<dbReference type="EMBL" id="CM017643">
    <property type="protein sequence ID" value="TYJ23316.1"/>
    <property type="molecule type" value="Genomic_DNA"/>
</dbReference>
<name>A0A5D2YB23_GOSMU</name>
<evidence type="ECO:0000256" key="3">
    <source>
        <dbReference type="ARBA" id="ARBA00022833"/>
    </source>
</evidence>
<dbReference type="GO" id="GO:0003677">
    <property type="term" value="F:DNA binding"/>
    <property type="evidence" value="ECO:0007669"/>
    <property type="project" value="InterPro"/>
</dbReference>
<organism evidence="5 6">
    <name type="scientific">Gossypium mustelinum</name>
    <name type="common">Cotton</name>
    <name type="synonym">Gossypium caicoense</name>
    <dbReference type="NCBI Taxonomy" id="34275"/>
    <lineage>
        <taxon>Eukaryota</taxon>
        <taxon>Viridiplantae</taxon>
        <taxon>Streptophyta</taxon>
        <taxon>Embryophyta</taxon>
        <taxon>Tracheophyta</taxon>
        <taxon>Spermatophyta</taxon>
        <taxon>Magnoliopsida</taxon>
        <taxon>eudicotyledons</taxon>
        <taxon>Gunneridae</taxon>
        <taxon>Pentapetalae</taxon>
        <taxon>rosids</taxon>
        <taxon>malvids</taxon>
        <taxon>Malvales</taxon>
        <taxon>Malvaceae</taxon>
        <taxon>Malvoideae</taxon>
        <taxon>Gossypium</taxon>
    </lineage>
</organism>
<feature type="domain" description="BED-type" evidence="4">
    <location>
        <begin position="4"/>
        <end position="48"/>
    </location>
</feature>
<protein>
    <recommendedName>
        <fullName evidence="4">BED-type domain-containing protein</fullName>
    </recommendedName>
</protein>
<keyword evidence="3" id="KW-0862">Zinc</keyword>
<keyword evidence="2" id="KW-0863">Zinc-finger</keyword>
<keyword evidence="6" id="KW-1185">Reference proteome</keyword>
<evidence type="ECO:0000313" key="5">
    <source>
        <dbReference type="EMBL" id="TYJ23316.1"/>
    </source>
</evidence>
<sequence>MAACWNHFTKFVTKEEEKRARCNACDVTYVMKSTLGSTTNSNNHLKTCLKRP</sequence>
<dbReference type="SMART" id="SM00614">
    <property type="entry name" value="ZnF_BED"/>
    <property type="match status" value="1"/>
</dbReference>
<evidence type="ECO:0000313" key="6">
    <source>
        <dbReference type="Proteomes" id="UP000323597"/>
    </source>
</evidence>
<evidence type="ECO:0000259" key="4">
    <source>
        <dbReference type="Pfam" id="PF02892"/>
    </source>
</evidence>
<dbReference type="Proteomes" id="UP000323597">
    <property type="component" value="Chromosome A08"/>
</dbReference>
<dbReference type="SUPFAM" id="SSF57667">
    <property type="entry name" value="beta-beta-alpha zinc fingers"/>
    <property type="match status" value="1"/>
</dbReference>